<dbReference type="PROSITE" id="PS00144">
    <property type="entry name" value="ASN_GLN_ASE_1"/>
    <property type="match status" value="1"/>
</dbReference>
<name>A0AAV0BGX6_PHAPC</name>
<feature type="compositionally biased region" description="Polar residues" evidence="8">
    <location>
        <begin position="78"/>
        <end position="90"/>
    </location>
</feature>
<dbReference type="PROSITE" id="PS50297">
    <property type="entry name" value="ANK_REP_REGION"/>
    <property type="match status" value="1"/>
</dbReference>
<dbReference type="PROSITE" id="PS51732">
    <property type="entry name" value="ASN_GLN_ASE_3"/>
    <property type="match status" value="1"/>
</dbReference>
<dbReference type="InterPro" id="IPR036770">
    <property type="entry name" value="Ankyrin_rpt-contain_sf"/>
</dbReference>
<feature type="region of interest" description="Disordered" evidence="8">
    <location>
        <begin position="646"/>
        <end position="669"/>
    </location>
</feature>
<dbReference type="InterPro" id="IPR006033">
    <property type="entry name" value="AsnA_fam"/>
</dbReference>
<dbReference type="GO" id="GO:0004067">
    <property type="term" value="F:asparaginase activity"/>
    <property type="evidence" value="ECO:0007669"/>
    <property type="project" value="UniProtKB-UniRule"/>
</dbReference>
<dbReference type="Gene3D" id="3.40.50.1170">
    <property type="entry name" value="L-asparaginase, N-terminal domain"/>
    <property type="match status" value="1"/>
</dbReference>
<dbReference type="Pfam" id="PF00710">
    <property type="entry name" value="Asparaginase"/>
    <property type="match status" value="1"/>
</dbReference>
<feature type="repeat" description="ANK" evidence="6">
    <location>
        <begin position="582"/>
        <end position="614"/>
    </location>
</feature>
<protein>
    <recommendedName>
        <fullName evidence="1">asparaginase</fullName>
        <ecNumber evidence="1">3.5.1.1</ecNumber>
    </recommendedName>
</protein>
<dbReference type="FunFam" id="3.40.50.40:FF:000001">
    <property type="entry name" value="L-asparaginase 1"/>
    <property type="match status" value="1"/>
</dbReference>
<dbReference type="SMART" id="SM00870">
    <property type="entry name" value="Asparaginase"/>
    <property type="match status" value="1"/>
</dbReference>
<dbReference type="PIRSF" id="PIRSF001220">
    <property type="entry name" value="L-ASNase_gatD"/>
    <property type="match status" value="1"/>
</dbReference>
<dbReference type="Pfam" id="PF17763">
    <property type="entry name" value="Asparaginase_C"/>
    <property type="match status" value="1"/>
</dbReference>
<dbReference type="CDD" id="cd08963">
    <property type="entry name" value="L-asparaginase_I"/>
    <property type="match status" value="1"/>
</dbReference>
<reference evidence="11" key="1">
    <citation type="submission" date="2022-06" db="EMBL/GenBank/DDBJ databases">
        <authorList>
            <consortium name="SYNGENTA / RWTH Aachen University"/>
        </authorList>
    </citation>
    <scope>NUCLEOTIDE SEQUENCE</scope>
</reference>
<comment type="similarity">
    <text evidence="5">In the N-terminal section; belongs to the asparaginase 1 family.</text>
</comment>
<dbReference type="EMBL" id="CALTRL010005793">
    <property type="protein sequence ID" value="CAH7686459.1"/>
    <property type="molecule type" value="Genomic_DNA"/>
</dbReference>
<dbReference type="InterPro" id="IPR041725">
    <property type="entry name" value="L-asparaginase_I"/>
</dbReference>
<dbReference type="InterPro" id="IPR002110">
    <property type="entry name" value="Ankyrin_rpt"/>
</dbReference>
<dbReference type="InterPro" id="IPR037152">
    <property type="entry name" value="L-asparaginase_N_sf"/>
</dbReference>
<evidence type="ECO:0000259" key="9">
    <source>
        <dbReference type="Pfam" id="PF00710"/>
    </source>
</evidence>
<keyword evidence="3" id="KW-0378">Hydrolase</keyword>
<evidence type="ECO:0000313" key="12">
    <source>
        <dbReference type="Proteomes" id="UP001153365"/>
    </source>
</evidence>
<dbReference type="SUPFAM" id="SSF48403">
    <property type="entry name" value="Ankyrin repeat"/>
    <property type="match status" value="1"/>
</dbReference>
<feature type="compositionally biased region" description="Polar residues" evidence="8">
    <location>
        <begin position="651"/>
        <end position="667"/>
    </location>
</feature>
<dbReference type="InterPro" id="IPR040919">
    <property type="entry name" value="Asparaginase_C"/>
</dbReference>
<dbReference type="Gene3D" id="1.25.40.20">
    <property type="entry name" value="Ankyrin repeat-containing domain"/>
    <property type="match status" value="1"/>
</dbReference>
<dbReference type="InterPro" id="IPR006034">
    <property type="entry name" value="Asparaginase/glutaminase-like"/>
</dbReference>
<dbReference type="AlphaFoldDB" id="A0AAV0BGX6"/>
<evidence type="ECO:0000256" key="2">
    <source>
        <dbReference type="ARBA" id="ARBA00022737"/>
    </source>
</evidence>
<dbReference type="Proteomes" id="UP001153365">
    <property type="component" value="Unassembled WGS sequence"/>
</dbReference>
<dbReference type="SFLD" id="SFLDS00057">
    <property type="entry name" value="Glutaminase/Asparaginase"/>
    <property type="match status" value="1"/>
</dbReference>
<dbReference type="InterPro" id="IPR036152">
    <property type="entry name" value="Asp/glu_Ase-like_sf"/>
</dbReference>
<feature type="region of interest" description="Disordered" evidence="8">
    <location>
        <begin position="78"/>
        <end position="107"/>
    </location>
</feature>
<sequence length="685" mass="74988">MDSLDFPKTIDAKESRVLVIYTGGTIGMLHGSQGYTPLPGYLLENLRSQPRFHDPGSTSLCANSRSVEDFRSWQSYFSITSPPKTPMDNNGSSKERGGSSESTLLSTKDDFHSSNRLKVITPKGPEWFDSLLMPENFETPQIRYVVYEFERLIDSSEIETSDYLDICNSIQSNYHLFDSFVILHGTDTMAYTASALSFLLENLGKSVILTGAQIPLSCPRNDAVDNLLGALQISGTYLIPEVSLYFNHRLWRGNRTIKVSSVEFDAFKSFNLEPLVKVGCSVEVQWDLISKPVERKAFKVHKSMCENVAVLRLFPGITPASVRAFLASPIKGIALETFGAGNAPRKPEFLKAFSEASARGVIIVNVTQCFQGTVSDETYATGRALARAGIISGRDMTTECALAKLGYLLSKPGLSLDVIRRLISQPLRGELTLPAQAQFEPVGVEETLKKMMKQMISLNLPDHSAINSSPMHGSGLLKSTDFNLSTAKGSTIGRRRSFTTLSSTNSSPQPNTVNNSYADVGVDFATSEILQTEYERLHRTLLPLSLVSASSRGDSSLQQLMDSHLPAIQANGLLNHRTSAGLGQTALHLAAFFGRLENIELLLDNGASVHIRDDCGHTPLYYAMINDHRSCMKALKIAGAHLADHERISEDTTSPKSNSSFDSTVSSAERDEFISKLNSLSALGS</sequence>
<evidence type="ECO:0000313" key="11">
    <source>
        <dbReference type="EMBL" id="CAH7686459.1"/>
    </source>
</evidence>
<keyword evidence="12" id="KW-1185">Reference proteome</keyword>
<gene>
    <name evidence="11" type="ORF">PPACK8108_LOCUS21108</name>
</gene>
<dbReference type="InterPro" id="IPR027473">
    <property type="entry name" value="L-asparaginase_C"/>
</dbReference>
<keyword evidence="4 6" id="KW-0040">ANK repeat</keyword>
<evidence type="ECO:0000256" key="3">
    <source>
        <dbReference type="ARBA" id="ARBA00022801"/>
    </source>
</evidence>
<dbReference type="InterPro" id="IPR027474">
    <property type="entry name" value="L-asparaginase_N"/>
</dbReference>
<dbReference type="PANTHER" id="PTHR11707">
    <property type="entry name" value="L-ASPARAGINASE"/>
    <property type="match status" value="1"/>
</dbReference>
<comment type="caution">
    <text evidence="11">The sequence shown here is derived from an EMBL/GenBank/DDBJ whole genome shotgun (WGS) entry which is preliminary data.</text>
</comment>
<dbReference type="Pfam" id="PF12796">
    <property type="entry name" value="Ank_2"/>
    <property type="match status" value="1"/>
</dbReference>
<dbReference type="PIRSF" id="PIRSF500176">
    <property type="entry name" value="L_ASNase"/>
    <property type="match status" value="1"/>
</dbReference>
<dbReference type="EC" id="3.5.1.1" evidence="1"/>
<accession>A0AAV0BGX6</accession>
<organism evidence="11 12">
    <name type="scientific">Phakopsora pachyrhizi</name>
    <name type="common">Asian soybean rust disease fungus</name>
    <dbReference type="NCBI Taxonomy" id="170000"/>
    <lineage>
        <taxon>Eukaryota</taxon>
        <taxon>Fungi</taxon>
        <taxon>Dikarya</taxon>
        <taxon>Basidiomycota</taxon>
        <taxon>Pucciniomycotina</taxon>
        <taxon>Pucciniomycetes</taxon>
        <taxon>Pucciniales</taxon>
        <taxon>Phakopsoraceae</taxon>
        <taxon>Phakopsora</taxon>
    </lineage>
</organism>
<evidence type="ECO:0000256" key="7">
    <source>
        <dbReference type="PROSITE-ProRule" id="PRU10099"/>
    </source>
</evidence>
<evidence type="ECO:0000256" key="5">
    <source>
        <dbReference type="ARBA" id="ARBA00061199"/>
    </source>
</evidence>
<dbReference type="PRINTS" id="PR00139">
    <property type="entry name" value="ASNGLNASE"/>
</dbReference>
<dbReference type="SMART" id="SM00248">
    <property type="entry name" value="ANK"/>
    <property type="match status" value="2"/>
</dbReference>
<evidence type="ECO:0000256" key="6">
    <source>
        <dbReference type="PROSITE-ProRule" id="PRU00023"/>
    </source>
</evidence>
<feature type="domain" description="Asparaginase/glutaminase C-terminal" evidence="10">
    <location>
        <begin position="307"/>
        <end position="422"/>
    </location>
</feature>
<dbReference type="Gene3D" id="3.40.50.40">
    <property type="match status" value="1"/>
</dbReference>
<evidence type="ECO:0000256" key="1">
    <source>
        <dbReference type="ARBA" id="ARBA00012920"/>
    </source>
</evidence>
<proteinExistence type="inferred from homology"/>
<dbReference type="GO" id="GO:0006528">
    <property type="term" value="P:asparagine metabolic process"/>
    <property type="evidence" value="ECO:0007669"/>
    <property type="project" value="UniProtKB-ARBA"/>
</dbReference>
<feature type="active site" evidence="7">
    <location>
        <position position="25"/>
    </location>
</feature>
<evidence type="ECO:0000256" key="8">
    <source>
        <dbReference type="SAM" id="MobiDB-lite"/>
    </source>
</evidence>
<dbReference type="SUPFAM" id="SSF53774">
    <property type="entry name" value="Glutaminase/Asparaginase"/>
    <property type="match status" value="1"/>
</dbReference>
<dbReference type="FunFam" id="3.40.50.1170:FF:000003">
    <property type="entry name" value="60 kDa lysophospholipase"/>
    <property type="match status" value="1"/>
</dbReference>
<dbReference type="PROSITE" id="PS50088">
    <property type="entry name" value="ANK_REPEAT"/>
    <property type="match status" value="1"/>
</dbReference>
<keyword evidence="2" id="KW-0677">Repeat</keyword>
<dbReference type="NCBIfam" id="TIGR00519">
    <property type="entry name" value="asnASE_I"/>
    <property type="match status" value="1"/>
</dbReference>
<evidence type="ECO:0000256" key="4">
    <source>
        <dbReference type="ARBA" id="ARBA00023043"/>
    </source>
</evidence>
<feature type="domain" description="L-asparaginase N-terminal" evidence="9">
    <location>
        <begin position="16"/>
        <end position="288"/>
    </location>
</feature>
<dbReference type="InterPro" id="IPR020827">
    <property type="entry name" value="Asparaginase/glutaminase_AS1"/>
</dbReference>
<evidence type="ECO:0000259" key="10">
    <source>
        <dbReference type="Pfam" id="PF17763"/>
    </source>
</evidence>
<dbReference type="PANTHER" id="PTHR11707:SF28">
    <property type="entry name" value="60 KDA LYSOPHOSPHOLIPASE"/>
    <property type="match status" value="1"/>
</dbReference>